<evidence type="ECO:0000256" key="13">
    <source>
        <dbReference type="ARBA" id="ARBA00023136"/>
    </source>
</evidence>
<dbReference type="Proteomes" id="UP000610862">
    <property type="component" value="Unassembled WGS sequence"/>
</dbReference>
<dbReference type="PANTHER" id="PTHR45528">
    <property type="entry name" value="SENSOR HISTIDINE KINASE CPXA"/>
    <property type="match status" value="1"/>
</dbReference>
<sequence length="643" mass="72941">MDKLNKSFVIRAILYILMIVFITVTVLSSIVVITNISNHWYYKNKESVKQDIYSDISSLISYRMNDIVYYETYTEGDSDLTESVSTGEYNLFISDEELVKGESSSTQFGYTMYMIDEEKDDAQPEILRELNPQLGEQDGVFTDSIWHSEGIYIEIYLGDLENGGVPDEIDYIYGLFKAVYGYRTVAMAASIIGTIFSVVLFIILMCAAGRDREKRSFINKIPMDFLTVVLTLPMIFIMMISFDSEISFFNYEELIAAICAVTVAISIIVTCYMLVFAVQVKAGGWWRNTVIFKLLRMLKKIILIVAKTFGHVSLVWKTGLSVLAGIMINFIMMIQAINSYGSGGVLFIWFIGAIITAALIIYISLCMKRLQDGARHLAEGDMGYKVDKKGLFFDLEKYAESLNDISNGMSTVVEERLKSERFKTELITNVSHDIKTPITSIINYVDFLKKEDIDNEKAKEYIDVLDRQSQRLKKLTEDLVEASKAATGNVNIELLPCDAGVMMMQVMGEYKEKAEKERLEMIMRLPEENISIMADGRSMWRVFDNLLNNICKYSQPGTRVYQTLEKKAGKAVITYKNTSKYELNISGEELTERFVRGDSSRHTEGSGLGLSIARNLVELQGGSFEIYIDGDLFKVIIEFDLIS</sequence>
<dbReference type="SUPFAM" id="SSF47384">
    <property type="entry name" value="Homodimeric domain of signal transducing histidine kinase"/>
    <property type="match status" value="1"/>
</dbReference>
<dbReference type="Gene3D" id="1.10.287.130">
    <property type="match status" value="1"/>
</dbReference>
<keyword evidence="13 15" id="KW-0472">Membrane</keyword>
<accession>A0A926IA07</accession>
<dbReference type="Gene3D" id="3.30.565.10">
    <property type="entry name" value="Histidine kinase-like ATPase, C-terminal domain"/>
    <property type="match status" value="1"/>
</dbReference>
<dbReference type="SMART" id="SM00388">
    <property type="entry name" value="HisKA"/>
    <property type="match status" value="1"/>
</dbReference>
<evidence type="ECO:0000256" key="1">
    <source>
        <dbReference type="ARBA" id="ARBA00000085"/>
    </source>
</evidence>
<evidence type="ECO:0000256" key="2">
    <source>
        <dbReference type="ARBA" id="ARBA00004651"/>
    </source>
</evidence>
<dbReference type="InterPro" id="IPR005467">
    <property type="entry name" value="His_kinase_dom"/>
</dbReference>
<keyword evidence="18" id="KW-1185">Reference proteome</keyword>
<comment type="catalytic activity">
    <reaction evidence="1">
        <text>ATP + protein L-histidine = ADP + protein N-phospho-L-histidine.</text>
        <dbReference type="EC" id="2.7.13.3"/>
    </reaction>
</comment>
<evidence type="ECO:0000256" key="9">
    <source>
        <dbReference type="ARBA" id="ARBA00022777"/>
    </source>
</evidence>
<evidence type="ECO:0000256" key="8">
    <source>
        <dbReference type="ARBA" id="ARBA00022741"/>
    </source>
</evidence>
<proteinExistence type="predicted"/>
<dbReference type="PROSITE" id="PS50109">
    <property type="entry name" value="HIS_KIN"/>
    <property type="match status" value="1"/>
</dbReference>
<dbReference type="Pfam" id="PF00512">
    <property type="entry name" value="HisKA"/>
    <property type="match status" value="1"/>
</dbReference>
<dbReference type="GO" id="GO:0005886">
    <property type="term" value="C:plasma membrane"/>
    <property type="evidence" value="ECO:0007669"/>
    <property type="project" value="UniProtKB-SubCell"/>
</dbReference>
<evidence type="ECO:0000256" key="15">
    <source>
        <dbReference type="SAM" id="Phobius"/>
    </source>
</evidence>
<evidence type="ECO:0000256" key="10">
    <source>
        <dbReference type="ARBA" id="ARBA00022840"/>
    </source>
</evidence>
<gene>
    <name evidence="17" type="ORF">H8692_08085</name>
</gene>
<feature type="transmembrane region" description="Helical" evidence="15">
    <location>
        <begin position="346"/>
        <end position="365"/>
    </location>
</feature>
<dbReference type="InterPro" id="IPR036097">
    <property type="entry name" value="HisK_dim/P_sf"/>
</dbReference>
<dbReference type="RefSeq" id="WP_187525431.1">
    <property type="nucleotide sequence ID" value="NZ_JACRTA010000003.1"/>
</dbReference>
<keyword evidence="14" id="KW-0175">Coiled coil</keyword>
<keyword evidence="10" id="KW-0067">ATP-binding</keyword>
<dbReference type="InterPro" id="IPR050398">
    <property type="entry name" value="HssS/ArlS-like"/>
</dbReference>
<keyword evidence="4" id="KW-1003">Cell membrane</keyword>
<protein>
    <recommendedName>
        <fullName evidence="3">histidine kinase</fullName>
        <ecNumber evidence="3">2.7.13.3</ecNumber>
    </recommendedName>
</protein>
<evidence type="ECO:0000259" key="16">
    <source>
        <dbReference type="PROSITE" id="PS50109"/>
    </source>
</evidence>
<dbReference type="CDD" id="cd00082">
    <property type="entry name" value="HisKA"/>
    <property type="match status" value="1"/>
</dbReference>
<feature type="coiled-coil region" evidence="14">
    <location>
        <begin position="458"/>
        <end position="485"/>
    </location>
</feature>
<feature type="domain" description="Histidine kinase" evidence="16">
    <location>
        <begin position="429"/>
        <end position="626"/>
    </location>
</feature>
<evidence type="ECO:0000256" key="5">
    <source>
        <dbReference type="ARBA" id="ARBA00022553"/>
    </source>
</evidence>
<dbReference type="EC" id="2.7.13.3" evidence="3"/>
<feature type="transmembrane region" description="Helical" evidence="15">
    <location>
        <begin position="254"/>
        <end position="280"/>
    </location>
</feature>
<evidence type="ECO:0000256" key="14">
    <source>
        <dbReference type="SAM" id="Coils"/>
    </source>
</evidence>
<reference evidence="17" key="1">
    <citation type="submission" date="2020-08" db="EMBL/GenBank/DDBJ databases">
        <title>Genome public.</title>
        <authorList>
            <person name="Liu C."/>
            <person name="Sun Q."/>
        </authorList>
    </citation>
    <scope>NUCLEOTIDE SEQUENCE</scope>
    <source>
        <strain evidence="17">NSJ-24</strain>
    </source>
</reference>
<evidence type="ECO:0000256" key="3">
    <source>
        <dbReference type="ARBA" id="ARBA00012438"/>
    </source>
</evidence>
<evidence type="ECO:0000256" key="11">
    <source>
        <dbReference type="ARBA" id="ARBA00022989"/>
    </source>
</evidence>
<name>A0A926IA07_9FIRM</name>
<evidence type="ECO:0000313" key="17">
    <source>
        <dbReference type="EMBL" id="MBC8568713.1"/>
    </source>
</evidence>
<dbReference type="InterPro" id="IPR036890">
    <property type="entry name" value="HATPase_C_sf"/>
</dbReference>
<keyword evidence="9 17" id="KW-0418">Kinase</keyword>
<dbReference type="Pfam" id="PF02518">
    <property type="entry name" value="HATPase_c"/>
    <property type="match status" value="1"/>
</dbReference>
<evidence type="ECO:0000256" key="6">
    <source>
        <dbReference type="ARBA" id="ARBA00022679"/>
    </source>
</evidence>
<keyword evidence="7 15" id="KW-0812">Transmembrane</keyword>
<dbReference type="GO" id="GO:0005524">
    <property type="term" value="F:ATP binding"/>
    <property type="evidence" value="ECO:0007669"/>
    <property type="project" value="UniProtKB-KW"/>
</dbReference>
<keyword evidence="8" id="KW-0547">Nucleotide-binding</keyword>
<evidence type="ECO:0000256" key="7">
    <source>
        <dbReference type="ARBA" id="ARBA00022692"/>
    </source>
</evidence>
<keyword evidence="5" id="KW-0597">Phosphoprotein</keyword>
<feature type="transmembrane region" description="Helical" evidence="15">
    <location>
        <begin position="185"/>
        <end position="209"/>
    </location>
</feature>
<comment type="caution">
    <text evidence="17">The sequence shown here is derived from an EMBL/GenBank/DDBJ whole genome shotgun (WGS) entry which is preliminary data.</text>
</comment>
<dbReference type="EMBL" id="JACRTA010000003">
    <property type="protein sequence ID" value="MBC8568713.1"/>
    <property type="molecule type" value="Genomic_DNA"/>
</dbReference>
<evidence type="ECO:0000313" key="18">
    <source>
        <dbReference type="Proteomes" id="UP000610862"/>
    </source>
</evidence>
<dbReference type="AlphaFoldDB" id="A0A926IA07"/>
<dbReference type="SMART" id="SM00387">
    <property type="entry name" value="HATPase_c"/>
    <property type="match status" value="1"/>
</dbReference>
<dbReference type="SUPFAM" id="SSF55874">
    <property type="entry name" value="ATPase domain of HSP90 chaperone/DNA topoisomerase II/histidine kinase"/>
    <property type="match status" value="1"/>
</dbReference>
<keyword evidence="6" id="KW-0808">Transferase</keyword>
<dbReference type="PANTHER" id="PTHR45528:SF1">
    <property type="entry name" value="SENSOR HISTIDINE KINASE CPXA"/>
    <property type="match status" value="1"/>
</dbReference>
<evidence type="ECO:0000256" key="12">
    <source>
        <dbReference type="ARBA" id="ARBA00023012"/>
    </source>
</evidence>
<comment type="subcellular location">
    <subcellularLocation>
        <location evidence="2">Cell membrane</location>
        <topology evidence="2">Multi-pass membrane protein</topology>
    </subcellularLocation>
</comment>
<dbReference type="InterPro" id="IPR003594">
    <property type="entry name" value="HATPase_dom"/>
</dbReference>
<evidence type="ECO:0000256" key="4">
    <source>
        <dbReference type="ARBA" id="ARBA00022475"/>
    </source>
</evidence>
<keyword evidence="11 15" id="KW-1133">Transmembrane helix</keyword>
<feature type="transmembrane region" description="Helical" evidence="15">
    <location>
        <begin position="221"/>
        <end position="242"/>
    </location>
</feature>
<organism evidence="17 18">
    <name type="scientific">Lentihominibacter hominis</name>
    <dbReference type="NCBI Taxonomy" id="2763645"/>
    <lineage>
        <taxon>Bacteria</taxon>
        <taxon>Bacillati</taxon>
        <taxon>Bacillota</taxon>
        <taxon>Clostridia</taxon>
        <taxon>Peptostreptococcales</taxon>
        <taxon>Anaerovoracaceae</taxon>
        <taxon>Lentihominibacter</taxon>
    </lineage>
</organism>
<feature type="transmembrane region" description="Helical" evidence="15">
    <location>
        <begin position="12"/>
        <end position="36"/>
    </location>
</feature>
<keyword evidence="12" id="KW-0902">Two-component regulatory system</keyword>
<feature type="transmembrane region" description="Helical" evidence="15">
    <location>
        <begin position="301"/>
        <end position="334"/>
    </location>
</feature>
<dbReference type="InterPro" id="IPR003661">
    <property type="entry name" value="HisK_dim/P_dom"/>
</dbReference>
<dbReference type="GO" id="GO:0000155">
    <property type="term" value="F:phosphorelay sensor kinase activity"/>
    <property type="evidence" value="ECO:0007669"/>
    <property type="project" value="InterPro"/>
</dbReference>